<gene>
    <name evidence="8" type="primary">mobA</name>
    <name evidence="10" type="ordered locus">Metev_0703</name>
</gene>
<dbReference type="AlphaFoldDB" id="D7E6Y1"/>
<evidence type="ECO:0000256" key="3">
    <source>
        <dbReference type="ARBA" id="ARBA00022723"/>
    </source>
</evidence>
<evidence type="ECO:0000256" key="2">
    <source>
        <dbReference type="ARBA" id="ARBA00022679"/>
    </source>
</evidence>
<feature type="binding site" evidence="8">
    <location>
        <position position="75"/>
    </location>
    <ligand>
        <name>GTP</name>
        <dbReference type="ChEBI" id="CHEBI:37565"/>
    </ligand>
</feature>
<comment type="domain">
    <text evidence="8">The N-terminal domain determines nucleotide recognition and specific binding, while the C-terminal domain determines the specific binding to the target protein.</text>
</comment>
<feature type="domain" description="MobA-like NTP transferase" evidence="9">
    <location>
        <begin position="9"/>
        <end position="153"/>
    </location>
</feature>
<feature type="binding site" evidence="8">
    <location>
        <position position="104"/>
    </location>
    <ligand>
        <name>Mg(2+)</name>
        <dbReference type="ChEBI" id="CHEBI:18420"/>
    </ligand>
</feature>
<evidence type="ECO:0000256" key="5">
    <source>
        <dbReference type="ARBA" id="ARBA00022842"/>
    </source>
</evidence>
<keyword evidence="5 8" id="KW-0460">Magnesium</keyword>
<dbReference type="Gene3D" id="3.90.550.10">
    <property type="entry name" value="Spore Coat Polysaccharide Biosynthesis Protein SpsA, Chain A"/>
    <property type="match status" value="1"/>
</dbReference>
<dbReference type="EC" id="2.7.7.77" evidence="8"/>
<evidence type="ECO:0000256" key="8">
    <source>
        <dbReference type="HAMAP-Rule" id="MF_00316"/>
    </source>
</evidence>
<evidence type="ECO:0000259" key="9">
    <source>
        <dbReference type="Pfam" id="PF12804"/>
    </source>
</evidence>
<comment type="subcellular location">
    <subcellularLocation>
        <location evidence="8">Cytoplasm</location>
    </subcellularLocation>
</comment>
<dbReference type="EMBL" id="CP002069">
    <property type="protein sequence ID" value="ADI73605.1"/>
    <property type="molecule type" value="Genomic_DNA"/>
</dbReference>
<dbReference type="RefSeq" id="WP_013194173.1">
    <property type="nucleotide sequence ID" value="NC_014253.1"/>
</dbReference>
<dbReference type="GO" id="GO:0046872">
    <property type="term" value="F:metal ion binding"/>
    <property type="evidence" value="ECO:0007669"/>
    <property type="project" value="UniProtKB-KW"/>
</dbReference>
<keyword evidence="1 8" id="KW-0963">Cytoplasm</keyword>
<evidence type="ECO:0000256" key="6">
    <source>
        <dbReference type="ARBA" id="ARBA00023134"/>
    </source>
</evidence>
<dbReference type="CDD" id="cd02503">
    <property type="entry name" value="MobA"/>
    <property type="match status" value="1"/>
</dbReference>
<dbReference type="GO" id="GO:0061603">
    <property type="term" value="F:molybdenum cofactor guanylyltransferase activity"/>
    <property type="evidence" value="ECO:0007669"/>
    <property type="project" value="UniProtKB-EC"/>
</dbReference>
<keyword evidence="4 8" id="KW-0547">Nucleotide-binding</keyword>
<dbReference type="Proteomes" id="UP000000391">
    <property type="component" value="Chromosome"/>
</dbReference>
<evidence type="ECO:0000256" key="7">
    <source>
        <dbReference type="ARBA" id="ARBA00023150"/>
    </source>
</evidence>
<comment type="function">
    <text evidence="8">Transfers a GMP moiety from GTP to Mo-molybdopterin (Mo-MPT) cofactor (Moco or molybdenum cofactor) to form Mo-molybdopterin guanine dinucleotide (Mo-MGD) cofactor.</text>
</comment>
<comment type="cofactor">
    <cofactor evidence="8">
        <name>Mg(2+)</name>
        <dbReference type="ChEBI" id="CHEBI:18420"/>
    </cofactor>
</comment>
<sequence>MVGSMMRSGLILAGGEGSRLEYAEKALIPFGKYTLIEHIIDTLENSVDDVIISVRDEIQKQKLKQYVGNRTIVTDKYKGVGPLAGILEGFKVARSEYVFVAACDMPLINTDVVDLLFEYAEGHDAALPQWDDGNLEPLHAVYRVYPLVFEIEKTIKRNDRFVLAPVYHLDDIVYLNIEKIKKLDTELETFLNINTINDLENMIKRKT</sequence>
<evidence type="ECO:0000313" key="11">
    <source>
        <dbReference type="Proteomes" id="UP000000391"/>
    </source>
</evidence>
<dbReference type="HAMAP" id="MF_00316">
    <property type="entry name" value="MobA"/>
    <property type="match status" value="1"/>
</dbReference>
<dbReference type="InterPro" id="IPR025877">
    <property type="entry name" value="MobA-like_NTP_Trfase"/>
</dbReference>
<dbReference type="KEGG" id="mev:Metev_0703"/>
<dbReference type="STRING" id="644295.Metev_0703"/>
<keyword evidence="6 8" id="KW-0342">GTP-binding</keyword>
<evidence type="ECO:0000313" key="10">
    <source>
        <dbReference type="EMBL" id="ADI73605.1"/>
    </source>
</evidence>
<name>D7E6Y1_METEZ</name>
<accession>D7E6Y1</accession>
<dbReference type="HOGENOM" id="CLU_055597_2_1_2"/>
<protein>
    <recommendedName>
        <fullName evidence="8">Probable molybdenum cofactor guanylyltransferase</fullName>
        <shortName evidence="8">MoCo guanylyltransferase</shortName>
        <ecNumber evidence="8">2.7.7.77</ecNumber>
    </recommendedName>
    <alternativeName>
        <fullName evidence="8">GTP:molybdopterin guanylyltransferase</fullName>
    </alternativeName>
    <alternativeName>
        <fullName evidence="8">Mo-MPT guanylyltransferase</fullName>
    </alternativeName>
    <alternativeName>
        <fullName evidence="8">Molybdopterin guanylyltransferase</fullName>
    </alternativeName>
    <alternativeName>
        <fullName evidence="8">Molybdopterin-guanine dinucleotide synthase</fullName>
        <shortName evidence="8">MGD synthase</shortName>
    </alternativeName>
</protein>
<dbReference type="SUPFAM" id="SSF53448">
    <property type="entry name" value="Nucleotide-diphospho-sugar transferases"/>
    <property type="match status" value="1"/>
</dbReference>
<dbReference type="GO" id="GO:0005737">
    <property type="term" value="C:cytoplasm"/>
    <property type="evidence" value="ECO:0007669"/>
    <property type="project" value="UniProtKB-SubCell"/>
</dbReference>
<dbReference type="GO" id="GO:0006777">
    <property type="term" value="P:Mo-molybdopterin cofactor biosynthetic process"/>
    <property type="evidence" value="ECO:0007669"/>
    <property type="project" value="UniProtKB-KW"/>
</dbReference>
<keyword evidence="2 8" id="KW-0808">Transferase</keyword>
<dbReference type="InterPro" id="IPR013482">
    <property type="entry name" value="Molybde_CF_guanTrfase"/>
</dbReference>
<keyword evidence="3 8" id="KW-0479">Metal-binding</keyword>
<feature type="binding site" evidence="8">
    <location>
        <begin position="12"/>
        <end position="14"/>
    </location>
    <ligand>
        <name>GTP</name>
        <dbReference type="ChEBI" id="CHEBI:37565"/>
    </ligand>
</feature>
<comment type="similarity">
    <text evidence="8">Belongs to the MobA family.</text>
</comment>
<keyword evidence="7 8" id="KW-0501">Molybdenum cofactor biosynthesis</keyword>
<dbReference type="GO" id="GO:0005525">
    <property type="term" value="F:GTP binding"/>
    <property type="evidence" value="ECO:0007669"/>
    <property type="project" value="UniProtKB-UniRule"/>
</dbReference>
<evidence type="ECO:0000256" key="4">
    <source>
        <dbReference type="ARBA" id="ARBA00022741"/>
    </source>
</evidence>
<dbReference type="PANTHER" id="PTHR19136">
    <property type="entry name" value="MOLYBDENUM COFACTOR GUANYLYLTRANSFERASE"/>
    <property type="match status" value="1"/>
</dbReference>
<reference evidence="10 11" key="1">
    <citation type="submission" date="2010-06" db="EMBL/GenBank/DDBJ databases">
        <title>Complete sequence chromosome of Methanohalobium evestigatum Z-7303.</title>
        <authorList>
            <consortium name="US DOE Joint Genome Institute"/>
            <person name="Lucas S."/>
            <person name="Copeland A."/>
            <person name="Lapidus A."/>
            <person name="Cheng J.-F."/>
            <person name="Bruce D."/>
            <person name="Goodwin L."/>
            <person name="Pitluck S."/>
            <person name="Saunders E."/>
            <person name="Detter J.C."/>
            <person name="Han C."/>
            <person name="Tapia R."/>
            <person name="Land M."/>
            <person name="Hauser L."/>
            <person name="Kyrpides N."/>
            <person name="Mikhailova N."/>
            <person name="Sieprawska-Lupa M."/>
            <person name="Whitman W.B."/>
            <person name="Anderson I."/>
            <person name="Woyke T."/>
        </authorList>
    </citation>
    <scope>NUCLEOTIDE SEQUENCE [LARGE SCALE GENOMIC DNA]</scope>
    <source>
        <strain evidence="11">ATCC BAA-1072 / DSM 3721 / NBRC 107634 / OCM 161 / Z-7303</strain>
    </source>
</reference>
<comment type="catalytic activity">
    <reaction evidence="8">
        <text>Mo-molybdopterin + GTP + H(+) = Mo-molybdopterin guanine dinucleotide + diphosphate</text>
        <dbReference type="Rhea" id="RHEA:34243"/>
        <dbReference type="ChEBI" id="CHEBI:15378"/>
        <dbReference type="ChEBI" id="CHEBI:33019"/>
        <dbReference type="ChEBI" id="CHEBI:37565"/>
        <dbReference type="ChEBI" id="CHEBI:71302"/>
        <dbReference type="ChEBI" id="CHEBI:71310"/>
        <dbReference type="EC" id="2.7.7.77"/>
    </reaction>
</comment>
<proteinExistence type="inferred from homology"/>
<evidence type="ECO:0000256" key="1">
    <source>
        <dbReference type="ARBA" id="ARBA00022490"/>
    </source>
</evidence>
<dbReference type="GeneID" id="9346324"/>
<dbReference type="OrthoDB" id="28434at2157"/>
<comment type="caution">
    <text evidence="8">Lacks conserved residue(s) required for the propagation of feature annotation.</text>
</comment>
<feature type="binding site" evidence="8">
    <location>
        <position position="25"/>
    </location>
    <ligand>
        <name>GTP</name>
        <dbReference type="ChEBI" id="CHEBI:37565"/>
    </ligand>
</feature>
<dbReference type="PANTHER" id="PTHR19136:SF81">
    <property type="entry name" value="MOLYBDENUM COFACTOR GUANYLYLTRANSFERASE"/>
    <property type="match status" value="1"/>
</dbReference>
<organism evidence="10 11">
    <name type="scientific">Methanohalobium evestigatum (strain ATCC BAA-1072 / DSM 3721 / NBRC 107634 / OCM 161 / Z-7303)</name>
    <dbReference type="NCBI Taxonomy" id="644295"/>
    <lineage>
        <taxon>Archaea</taxon>
        <taxon>Methanobacteriati</taxon>
        <taxon>Methanobacteriota</taxon>
        <taxon>Stenosarchaea group</taxon>
        <taxon>Methanomicrobia</taxon>
        <taxon>Methanosarcinales</taxon>
        <taxon>Methanosarcinaceae</taxon>
        <taxon>Methanohalobium</taxon>
    </lineage>
</organism>
<keyword evidence="11" id="KW-1185">Reference proteome</keyword>
<dbReference type="Pfam" id="PF12804">
    <property type="entry name" value="NTP_transf_3"/>
    <property type="match status" value="1"/>
</dbReference>
<feature type="binding site" evidence="8">
    <location>
        <position position="104"/>
    </location>
    <ligand>
        <name>GTP</name>
        <dbReference type="ChEBI" id="CHEBI:37565"/>
    </ligand>
</feature>
<dbReference type="InterPro" id="IPR029044">
    <property type="entry name" value="Nucleotide-diphossugar_trans"/>
</dbReference>